<dbReference type="Pfam" id="PF02517">
    <property type="entry name" value="Rce1-like"/>
    <property type="match status" value="1"/>
</dbReference>
<feature type="transmembrane region" description="Helical" evidence="1">
    <location>
        <begin position="126"/>
        <end position="146"/>
    </location>
</feature>
<proteinExistence type="predicted"/>
<feature type="domain" description="CAAX prenyl protease 2/Lysostaphin resistance protein A-like" evidence="2">
    <location>
        <begin position="130"/>
        <end position="223"/>
    </location>
</feature>
<evidence type="ECO:0000313" key="3">
    <source>
        <dbReference type="EMBL" id="OOM62463.1"/>
    </source>
</evidence>
<feature type="transmembrane region" description="Helical" evidence="1">
    <location>
        <begin position="158"/>
        <end position="177"/>
    </location>
</feature>
<sequence>MNTELQESIENSFTTKKAILAIILGIISVILLKEVSRIVYRFRLPDTITPILFSVLYIGMSYIFIRVCCIKILHISMNECFIGKPRAKITWLIIALLLPVTVSGVLLCFPGELIKNNITTYQLVNVVIRAIFSAGLGAGIVEEMFFRGMIMKALDKRFGKVTAIILPSFIFALMHIIGIKINIVSILLLIVAGTSVGIMFSLIVYESGSIWCSAIVHGIWNIIMIGGILTIGSSYHDKPIYYYKLSSESVILTGGEFGIESSIVSILGFLVVSALTLYLMKRKVKNCNNGTDEFEETTV</sequence>
<keyword evidence="1" id="KW-1133">Transmembrane helix</keyword>
<protein>
    <submittedName>
        <fullName evidence="3">CAAX amino terminal protease self-immunity</fullName>
    </submittedName>
</protein>
<dbReference type="GO" id="GO:0080120">
    <property type="term" value="P:CAAX-box protein maturation"/>
    <property type="evidence" value="ECO:0007669"/>
    <property type="project" value="UniProtKB-ARBA"/>
</dbReference>
<keyword evidence="3" id="KW-0645">Protease</keyword>
<gene>
    <name evidence="3" type="ORF">CLBCK_17300</name>
</gene>
<accession>A0A1S8SAJ4</accession>
<dbReference type="Proteomes" id="UP000190973">
    <property type="component" value="Unassembled WGS sequence"/>
</dbReference>
<keyword evidence="3" id="KW-0378">Hydrolase</keyword>
<feature type="transmembrane region" description="Helical" evidence="1">
    <location>
        <begin position="18"/>
        <end position="36"/>
    </location>
</feature>
<dbReference type="EMBL" id="LZZI01000023">
    <property type="protein sequence ID" value="OOM62463.1"/>
    <property type="molecule type" value="Genomic_DNA"/>
</dbReference>
<reference evidence="3 4" key="1">
    <citation type="submission" date="2016-05" db="EMBL/GenBank/DDBJ databases">
        <title>Microbial solvent formation.</title>
        <authorList>
            <person name="Poehlein A."/>
            <person name="Montoya Solano J.D."/>
            <person name="Flitsch S."/>
            <person name="Krabben P."/>
            <person name="Duerre P."/>
            <person name="Daniel R."/>
        </authorList>
    </citation>
    <scope>NUCLEOTIDE SEQUENCE [LARGE SCALE GENOMIC DNA]</scope>
    <source>
        <strain evidence="3 4">DSM 53</strain>
    </source>
</reference>
<dbReference type="GO" id="GO:0004175">
    <property type="term" value="F:endopeptidase activity"/>
    <property type="evidence" value="ECO:0007669"/>
    <property type="project" value="UniProtKB-ARBA"/>
</dbReference>
<feature type="transmembrane region" description="Helical" evidence="1">
    <location>
        <begin position="262"/>
        <end position="280"/>
    </location>
</feature>
<feature type="transmembrane region" description="Helical" evidence="1">
    <location>
        <begin position="48"/>
        <end position="68"/>
    </location>
</feature>
<organism evidence="3 4">
    <name type="scientific">Clostridium beijerinckii</name>
    <name type="common">Clostridium MP</name>
    <dbReference type="NCBI Taxonomy" id="1520"/>
    <lineage>
        <taxon>Bacteria</taxon>
        <taxon>Bacillati</taxon>
        <taxon>Bacillota</taxon>
        <taxon>Clostridia</taxon>
        <taxon>Eubacteriales</taxon>
        <taxon>Clostridiaceae</taxon>
        <taxon>Clostridium</taxon>
    </lineage>
</organism>
<evidence type="ECO:0000256" key="1">
    <source>
        <dbReference type="SAM" id="Phobius"/>
    </source>
</evidence>
<dbReference type="PANTHER" id="PTHR39430:SF1">
    <property type="entry name" value="PROTEASE"/>
    <property type="match status" value="1"/>
</dbReference>
<dbReference type="GO" id="GO:0006508">
    <property type="term" value="P:proteolysis"/>
    <property type="evidence" value="ECO:0007669"/>
    <property type="project" value="UniProtKB-KW"/>
</dbReference>
<name>A0A1S8SAJ4_CLOBE</name>
<feature type="transmembrane region" description="Helical" evidence="1">
    <location>
        <begin position="89"/>
        <end position="114"/>
    </location>
</feature>
<dbReference type="PANTHER" id="PTHR39430">
    <property type="entry name" value="MEMBRANE-ASSOCIATED PROTEASE-RELATED"/>
    <property type="match status" value="1"/>
</dbReference>
<evidence type="ECO:0000313" key="4">
    <source>
        <dbReference type="Proteomes" id="UP000190973"/>
    </source>
</evidence>
<keyword evidence="1" id="KW-0472">Membrane</keyword>
<dbReference type="InterPro" id="IPR003675">
    <property type="entry name" value="Rce1/LyrA-like_dom"/>
</dbReference>
<dbReference type="AlphaFoldDB" id="A0A1S8SAJ4"/>
<dbReference type="RefSeq" id="WP_077838397.1">
    <property type="nucleotide sequence ID" value="NZ_JABTAE010000001.1"/>
</dbReference>
<keyword evidence="1" id="KW-0812">Transmembrane</keyword>
<feature type="transmembrane region" description="Helical" evidence="1">
    <location>
        <begin position="212"/>
        <end position="235"/>
    </location>
</feature>
<feature type="transmembrane region" description="Helical" evidence="1">
    <location>
        <begin position="183"/>
        <end position="205"/>
    </location>
</feature>
<comment type="caution">
    <text evidence="3">The sequence shown here is derived from an EMBL/GenBank/DDBJ whole genome shotgun (WGS) entry which is preliminary data.</text>
</comment>
<evidence type="ECO:0000259" key="2">
    <source>
        <dbReference type="Pfam" id="PF02517"/>
    </source>
</evidence>